<evidence type="ECO:0000256" key="4">
    <source>
        <dbReference type="ARBA" id="ARBA00023125"/>
    </source>
</evidence>
<dbReference type="PANTHER" id="PTHR46577:SF1">
    <property type="entry name" value="HTH-TYPE TRANSCRIPTIONAL REGULATORY PROTEIN GABR"/>
    <property type="match status" value="1"/>
</dbReference>
<dbReference type="SUPFAM" id="SSF46785">
    <property type="entry name" value="Winged helix' DNA-binding domain"/>
    <property type="match status" value="1"/>
</dbReference>
<name>A0A0N9YKB6_MYCFO</name>
<dbReference type="InterPro" id="IPR051446">
    <property type="entry name" value="HTH_trans_reg/aminotransferase"/>
</dbReference>
<keyword evidence="4" id="KW-0238">DNA-binding</keyword>
<dbReference type="GO" id="GO:0030170">
    <property type="term" value="F:pyridoxal phosphate binding"/>
    <property type="evidence" value="ECO:0007669"/>
    <property type="project" value="InterPro"/>
</dbReference>
<dbReference type="Proteomes" id="UP000057134">
    <property type="component" value="Chromosome"/>
</dbReference>
<organism evidence="7 9">
    <name type="scientific">Mycolicibacterium fortuitum</name>
    <name type="common">Mycobacterium fortuitum</name>
    <dbReference type="NCBI Taxonomy" id="1766"/>
    <lineage>
        <taxon>Bacteria</taxon>
        <taxon>Bacillati</taxon>
        <taxon>Actinomycetota</taxon>
        <taxon>Actinomycetes</taxon>
        <taxon>Mycobacteriales</taxon>
        <taxon>Mycobacteriaceae</taxon>
        <taxon>Mycolicibacterium</taxon>
    </lineage>
</organism>
<dbReference type="InterPro" id="IPR015421">
    <property type="entry name" value="PyrdxlP-dep_Trfase_major"/>
</dbReference>
<dbReference type="InterPro" id="IPR036390">
    <property type="entry name" value="WH_DNA-bd_sf"/>
</dbReference>
<dbReference type="PANTHER" id="PTHR46577">
    <property type="entry name" value="HTH-TYPE TRANSCRIPTIONAL REGULATORY PROTEIN GABR"/>
    <property type="match status" value="1"/>
</dbReference>
<dbReference type="GO" id="GO:0003677">
    <property type="term" value="F:DNA binding"/>
    <property type="evidence" value="ECO:0007669"/>
    <property type="project" value="UniProtKB-KW"/>
</dbReference>
<keyword evidence="3" id="KW-0805">Transcription regulation</keyword>
<dbReference type="CDD" id="cd00609">
    <property type="entry name" value="AAT_like"/>
    <property type="match status" value="1"/>
</dbReference>
<evidence type="ECO:0000313" key="8">
    <source>
        <dbReference type="EMBL" id="MDV7291539.1"/>
    </source>
</evidence>
<protein>
    <submittedName>
        <fullName evidence="8">Aminotransferase class I/II-fold pyridoxal phosphate-dependent enzyme</fullName>
    </submittedName>
    <submittedName>
        <fullName evidence="7">Putative transcriptional regulator of pyridoxine metabolism</fullName>
    </submittedName>
</protein>
<dbReference type="AlphaFoldDB" id="A0A0N9YKB6"/>
<dbReference type="InterPro" id="IPR000524">
    <property type="entry name" value="Tscrpt_reg_HTH_GntR"/>
</dbReference>
<dbReference type="SUPFAM" id="SSF53383">
    <property type="entry name" value="PLP-dependent transferases"/>
    <property type="match status" value="1"/>
</dbReference>
<dbReference type="RefSeq" id="WP_003885115.1">
    <property type="nucleotide sequence ID" value="NZ_CP011269.1"/>
</dbReference>
<dbReference type="EMBL" id="CP011269">
    <property type="protein sequence ID" value="ALI28584.1"/>
    <property type="molecule type" value="Genomic_DNA"/>
</dbReference>
<keyword evidence="5" id="KW-0804">Transcription</keyword>
<dbReference type="Gene3D" id="1.10.10.10">
    <property type="entry name" value="Winged helix-like DNA-binding domain superfamily/Winged helix DNA-binding domain"/>
    <property type="match status" value="1"/>
</dbReference>
<proteinExistence type="inferred from homology"/>
<gene>
    <name evidence="8" type="ORF">R4485_15360</name>
    <name evidence="7" type="ORF">XA26_47840</name>
</gene>
<dbReference type="KEGG" id="mft:XA26_47840"/>
<keyword evidence="8" id="KW-0808">Transferase</keyword>
<accession>A0A0N9YKB6</accession>
<evidence type="ECO:0000256" key="1">
    <source>
        <dbReference type="ARBA" id="ARBA00005384"/>
    </source>
</evidence>
<evidence type="ECO:0000256" key="2">
    <source>
        <dbReference type="ARBA" id="ARBA00022898"/>
    </source>
</evidence>
<dbReference type="GeneID" id="93415221"/>
<dbReference type="GO" id="GO:0003700">
    <property type="term" value="F:DNA-binding transcription factor activity"/>
    <property type="evidence" value="ECO:0007669"/>
    <property type="project" value="InterPro"/>
</dbReference>
<dbReference type="InterPro" id="IPR036388">
    <property type="entry name" value="WH-like_DNA-bd_sf"/>
</dbReference>
<dbReference type="PROSITE" id="PS50949">
    <property type="entry name" value="HTH_GNTR"/>
    <property type="match status" value="1"/>
</dbReference>
<keyword evidence="9" id="KW-1185">Reference proteome</keyword>
<sequence>MSAISGTTANAIAESIRDLVLRGDFEPGFVLPPIRVLASDLDVNRNTVAAAYRQLVAAGVAEGQGRLGTTIAKIPELDTEYPLEPSLVDLASGNPDPDLLPDLRQVLNRMDYRPVLYGASPISAGLLKVGSAMFEGDVSGAEIAVTHGAVDAVERVLNSCLTRGDAVAIEDPCFLSSIGTVRLNGYRRAPVPLDEHGMTAEGLRVALAERRARAVILTPRAHNPTGASLTAARAAELREVLADYPEVLVIEDDYLSIVSSSRYHRATPDSTKHWALIRSLAKPLGPDLRLAVVASDAQTAQILGARLRAGKTWVSHVLQDAAAYLLADPEVLAGVERARRAYAKRSAMLVKALAVEGITVAGKPDGLNMWIDLPNAESVDEVVTRLARANWAVQSSQLFAVDPYRPRHGIRVTSATIDRQLAEQFAAKLAEIFEALGISR</sequence>
<keyword evidence="8" id="KW-0032">Aminotransferase</keyword>
<evidence type="ECO:0000313" key="9">
    <source>
        <dbReference type="Proteomes" id="UP000057134"/>
    </source>
</evidence>
<keyword evidence="2" id="KW-0663">Pyridoxal phosphate</keyword>
<dbReference type="InterPro" id="IPR015424">
    <property type="entry name" value="PyrdxlP-dep_Trfase"/>
</dbReference>
<reference evidence="8" key="2">
    <citation type="submission" date="2023-10" db="EMBL/GenBank/DDBJ databases">
        <title>Mycolicibacterium fortuitum clinical isolates causing pulmonary infections in humans.</title>
        <authorList>
            <person name="Mejia-Ponce P.M."/>
            <person name="Zenteno-Cuevas R."/>
            <person name="Licona-Cassani C."/>
        </authorList>
    </citation>
    <scope>NUCLEOTIDE SEQUENCE</scope>
    <source>
        <strain evidence="8">M8</strain>
    </source>
</reference>
<dbReference type="EMBL" id="JAWLVV010000012">
    <property type="protein sequence ID" value="MDV7291539.1"/>
    <property type="molecule type" value="Genomic_DNA"/>
</dbReference>
<evidence type="ECO:0000256" key="5">
    <source>
        <dbReference type="ARBA" id="ARBA00023163"/>
    </source>
</evidence>
<dbReference type="SMART" id="SM00345">
    <property type="entry name" value="HTH_GNTR"/>
    <property type="match status" value="1"/>
</dbReference>
<feature type="domain" description="HTH gntR-type" evidence="6">
    <location>
        <begin position="6"/>
        <end position="74"/>
    </location>
</feature>
<dbReference type="InterPro" id="IPR004839">
    <property type="entry name" value="Aminotransferase_I/II_large"/>
</dbReference>
<evidence type="ECO:0000313" key="7">
    <source>
        <dbReference type="EMBL" id="ALI28584.1"/>
    </source>
</evidence>
<dbReference type="GO" id="GO:0008483">
    <property type="term" value="F:transaminase activity"/>
    <property type="evidence" value="ECO:0007669"/>
    <property type="project" value="UniProtKB-KW"/>
</dbReference>
<comment type="similarity">
    <text evidence="1">In the C-terminal section; belongs to the class-I pyridoxal-phosphate-dependent aminotransferase family.</text>
</comment>
<dbReference type="Pfam" id="PF00392">
    <property type="entry name" value="GntR"/>
    <property type="match status" value="1"/>
</dbReference>
<dbReference type="CDD" id="cd07377">
    <property type="entry name" value="WHTH_GntR"/>
    <property type="match status" value="1"/>
</dbReference>
<reference evidence="7 9" key="1">
    <citation type="journal article" date="2015" name="MBio">
        <title>Enzymatic Degradation of Phenazines Can Generate Energy and Protect Sensitive Organisms from Toxicity.</title>
        <authorList>
            <person name="Costa K.C."/>
            <person name="Bergkessel M."/>
            <person name="Saunders S."/>
            <person name="Korlach J."/>
            <person name="Newman D.K."/>
        </authorList>
    </citation>
    <scope>NUCLEOTIDE SEQUENCE [LARGE SCALE GENOMIC DNA]</scope>
    <source>
        <strain evidence="7 9">CT6</strain>
    </source>
</reference>
<dbReference type="PATRIC" id="fig|1766.6.peg.4757"/>
<dbReference type="Pfam" id="PF00155">
    <property type="entry name" value="Aminotran_1_2"/>
    <property type="match status" value="1"/>
</dbReference>
<evidence type="ECO:0000256" key="3">
    <source>
        <dbReference type="ARBA" id="ARBA00023015"/>
    </source>
</evidence>
<dbReference type="STRING" id="1766.XA26_47840"/>
<evidence type="ECO:0000259" key="6">
    <source>
        <dbReference type="PROSITE" id="PS50949"/>
    </source>
</evidence>
<dbReference type="Proteomes" id="UP001186041">
    <property type="component" value="Unassembled WGS sequence"/>
</dbReference>
<dbReference type="Gene3D" id="3.40.640.10">
    <property type="entry name" value="Type I PLP-dependent aspartate aminotransferase-like (Major domain)"/>
    <property type="match status" value="1"/>
</dbReference>